<feature type="domain" description="N-acetyltransferase" evidence="1">
    <location>
        <begin position="35"/>
        <end position="181"/>
    </location>
</feature>
<dbReference type="SUPFAM" id="SSF55729">
    <property type="entry name" value="Acyl-CoA N-acyltransferases (Nat)"/>
    <property type="match status" value="1"/>
</dbReference>
<dbReference type="InterPro" id="IPR016181">
    <property type="entry name" value="Acyl_CoA_acyltransferase"/>
</dbReference>
<dbReference type="Gene3D" id="1.10.287.900">
    <property type="entry name" value="The crystal structure of the spermine/spermidine acetyltransferase from enterococcus faecali"/>
    <property type="match status" value="1"/>
</dbReference>
<evidence type="ECO:0000313" key="3">
    <source>
        <dbReference type="Proteomes" id="UP001501666"/>
    </source>
</evidence>
<comment type="caution">
    <text evidence="2">The sequence shown here is derived from an EMBL/GenBank/DDBJ whole genome shotgun (WGS) entry which is preliminary data.</text>
</comment>
<reference evidence="2 3" key="1">
    <citation type="journal article" date="2019" name="Int. J. Syst. Evol. Microbiol.">
        <title>The Global Catalogue of Microorganisms (GCM) 10K type strain sequencing project: providing services to taxonomists for standard genome sequencing and annotation.</title>
        <authorList>
            <consortium name="The Broad Institute Genomics Platform"/>
            <consortium name="The Broad Institute Genome Sequencing Center for Infectious Disease"/>
            <person name="Wu L."/>
            <person name="Ma J."/>
        </authorList>
    </citation>
    <scope>NUCLEOTIDE SEQUENCE [LARGE SCALE GENOMIC DNA]</scope>
    <source>
        <strain evidence="2 3">JCM 6835</strain>
    </source>
</reference>
<keyword evidence="3" id="KW-1185">Reference proteome</keyword>
<dbReference type="PROSITE" id="PS51186">
    <property type="entry name" value="GNAT"/>
    <property type="match status" value="1"/>
</dbReference>
<dbReference type="Pfam" id="PF00583">
    <property type="entry name" value="Acetyltransf_1"/>
    <property type="match status" value="1"/>
</dbReference>
<organism evidence="2 3">
    <name type="scientific">Nonomuraea recticatena</name>
    <dbReference type="NCBI Taxonomy" id="46178"/>
    <lineage>
        <taxon>Bacteria</taxon>
        <taxon>Bacillati</taxon>
        <taxon>Actinomycetota</taxon>
        <taxon>Actinomycetes</taxon>
        <taxon>Streptosporangiales</taxon>
        <taxon>Streptosporangiaceae</taxon>
        <taxon>Nonomuraea</taxon>
    </lineage>
</organism>
<gene>
    <name evidence="2" type="ORF">GCM10010412_042660</name>
</gene>
<dbReference type="EMBL" id="BAAATE010000010">
    <property type="protein sequence ID" value="GAA2665953.1"/>
    <property type="molecule type" value="Genomic_DNA"/>
</dbReference>
<dbReference type="InterPro" id="IPR027455">
    <property type="entry name" value="Sper_AcTfrase_N"/>
</dbReference>
<protein>
    <submittedName>
        <fullName evidence="2">GNAT family N-acetyltransferase</fullName>
    </submittedName>
</protein>
<name>A0ABN3S1U3_9ACTN</name>
<dbReference type="Gene3D" id="3.40.630.30">
    <property type="match status" value="1"/>
</dbReference>
<dbReference type="Proteomes" id="UP001501666">
    <property type="component" value="Unassembled WGS sequence"/>
</dbReference>
<accession>A0ABN3S1U3</accession>
<evidence type="ECO:0000313" key="2">
    <source>
        <dbReference type="EMBL" id="GAA2665953.1"/>
    </source>
</evidence>
<evidence type="ECO:0000259" key="1">
    <source>
        <dbReference type="PROSITE" id="PS51186"/>
    </source>
</evidence>
<sequence>MPGVHTTRFGDGISDVVPQGSGILSVGRDLVGPVPRLEEITPDNVSAAVDIKVAPEQEAFVAPVVTSLAEAYASRRTAWPRLVYDDDRAVAFIMGNFDPDNETEAFRCGIWRLNVDGAEQGKGYGRFAVLAFCEEARRRGNRRVTVLWEQGEGGPEAFYLRLGFRPTGEVLFGETVGELLL</sequence>
<dbReference type="InterPro" id="IPR000182">
    <property type="entry name" value="GNAT_dom"/>
</dbReference>
<proteinExistence type="predicted"/>
<dbReference type="CDD" id="cd04301">
    <property type="entry name" value="NAT_SF"/>
    <property type="match status" value="1"/>
</dbReference>